<protein>
    <recommendedName>
        <fullName evidence="2">PH domain-containing protein</fullName>
    </recommendedName>
</protein>
<evidence type="ECO:0000256" key="1">
    <source>
        <dbReference type="SAM" id="MobiDB-lite"/>
    </source>
</evidence>
<evidence type="ECO:0000313" key="3">
    <source>
        <dbReference type="EMBL" id="SAM05180.1"/>
    </source>
</evidence>
<evidence type="ECO:0000259" key="2">
    <source>
        <dbReference type="PROSITE" id="PS50003"/>
    </source>
</evidence>
<dbReference type="Proteomes" id="UP000078561">
    <property type="component" value="Unassembled WGS sequence"/>
</dbReference>
<reference evidence="3" key="1">
    <citation type="submission" date="2016-04" db="EMBL/GenBank/DDBJ databases">
        <authorList>
            <person name="Evans L.H."/>
            <person name="Alamgir A."/>
            <person name="Owens N."/>
            <person name="Weber N.D."/>
            <person name="Virtaneva K."/>
            <person name="Barbian K."/>
            <person name="Babar A."/>
            <person name="Rosenke K."/>
        </authorList>
    </citation>
    <scope>NUCLEOTIDE SEQUENCE [LARGE SCALE GENOMIC DNA]</scope>
    <source>
        <strain evidence="3">CBS 101.48</strain>
    </source>
</reference>
<name>A0A168QNK9_ABSGL</name>
<evidence type="ECO:0000313" key="4">
    <source>
        <dbReference type="Proteomes" id="UP000078561"/>
    </source>
</evidence>
<feature type="region of interest" description="Disordered" evidence="1">
    <location>
        <begin position="86"/>
        <end position="107"/>
    </location>
</feature>
<dbReference type="Pfam" id="PF00169">
    <property type="entry name" value="PH"/>
    <property type="match status" value="1"/>
</dbReference>
<organism evidence="3">
    <name type="scientific">Absidia glauca</name>
    <name type="common">Pin mould</name>
    <dbReference type="NCBI Taxonomy" id="4829"/>
    <lineage>
        <taxon>Eukaryota</taxon>
        <taxon>Fungi</taxon>
        <taxon>Fungi incertae sedis</taxon>
        <taxon>Mucoromycota</taxon>
        <taxon>Mucoromycotina</taxon>
        <taxon>Mucoromycetes</taxon>
        <taxon>Mucorales</taxon>
        <taxon>Cunninghamellaceae</taxon>
        <taxon>Absidia</taxon>
    </lineage>
</organism>
<dbReference type="SMART" id="SM00233">
    <property type="entry name" value="PH"/>
    <property type="match status" value="1"/>
</dbReference>
<accession>A0A168QNK9</accession>
<feature type="domain" description="PH" evidence="2">
    <location>
        <begin position="10"/>
        <end position="133"/>
    </location>
</feature>
<dbReference type="SUPFAM" id="SSF50729">
    <property type="entry name" value="PH domain-like"/>
    <property type="match status" value="1"/>
</dbReference>
<keyword evidence="4" id="KW-1185">Reference proteome</keyword>
<feature type="region of interest" description="Disordered" evidence="1">
    <location>
        <begin position="178"/>
        <end position="211"/>
    </location>
</feature>
<dbReference type="STRING" id="4829.A0A168QNK9"/>
<sequence>MHHYIHSFSSPTFQGWLMKKARTGLRKTWTRHYFTLELQQLRCYRNDQPDSLPISTFDLREYQLQNQPSNKPFTFQLIHQTSKSSLSTSTIDAEPTMDTASRTSRAPSPDLYLQAENENEWSNWVDTLESHVGAQPYTPAINSNSTLDFTHNDQQEVDVLDKWLERYDLIVPRADRSSPSLVSLAPSSSFANDNDDDSKMDYPLDGDFDGPPFTPIHTQHPLDLTTTKTPSSRFLGFLWTVNTKKDKVPEPPLSSCL</sequence>
<proteinExistence type="predicted"/>
<feature type="compositionally biased region" description="Low complexity" evidence="1">
    <location>
        <begin position="178"/>
        <end position="192"/>
    </location>
</feature>
<dbReference type="EMBL" id="LT554433">
    <property type="protein sequence ID" value="SAM05180.1"/>
    <property type="molecule type" value="Genomic_DNA"/>
</dbReference>
<dbReference type="InParanoid" id="A0A168QNK9"/>
<gene>
    <name evidence="3" type="primary">ABSGL_11049.1 scaffold 12129</name>
</gene>
<dbReference type="InterPro" id="IPR011993">
    <property type="entry name" value="PH-like_dom_sf"/>
</dbReference>
<dbReference type="AlphaFoldDB" id="A0A168QNK9"/>
<dbReference type="PROSITE" id="PS50003">
    <property type="entry name" value="PH_DOMAIN"/>
    <property type="match status" value="1"/>
</dbReference>
<dbReference type="OrthoDB" id="73680at2759"/>
<dbReference type="Gene3D" id="2.30.29.30">
    <property type="entry name" value="Pleckstrin-homology domain (PH domain)/Phosphotyrosine-binding domain (PTB)"/>
    <property type="match status" value="1"/>
</dbReference>
<dbReference type="InterPro" id="IPR001849">
    <property type="entry name" value="PH_domain"/>
</dbReference>